<dbReference type="EMBL" id="CP061801">
    <property type="protein sequence ID" value="QPJ99283.1"/>
    <property type="molecule type" value="Genomic_DNA"/>
</dbReference>
<organism evidence="1">
    <name type="scientific">Enterobacter mori</name>
    <dbReference type="NCBI Taxonomy" id="539813"/>
    <lineage>
        <taxon>Bacteria</taxon>
        <taxon>Pseudomonadati</taxon>
        <taxon>Pseudomonadota</taxon>
        <taxon>Gammaproteobacteria</taxon>
        <taxon>Enterobacterales</taxon>
        <taxon>Enterobacteriaceae</taxon>
        <taxon>Enterobacter</taxon>
    </lineage>
</organism>
<gene>
    <name evidence="1" type="ORF">IDM36_15315</name>
</gene>
<reference evidence="1" key="1">
    <citation type="submission" date="2020-09" db="EMBL/GenBank/DDBJ databases">
        <title>First Report of a novel Colistin-Resistant species of Enterobacter cloacae complex Producing MCR-5 isolated from hospital sewage water.</title>
        <authorList>
            <person name="Zhou K."/>
        </authorList>
    </citation>
    <scope>NUCLEOTIDE SEQUENCE [LARGE SCALE GENOMIC DNA]</scope>
    <source>
        <strain evidence="1">HSW1412</strain>
    </source>
</reference>
<protein>
    <submittedName>
        <fullName evidence="1">Uncharacterized protein</fullName>
    </submittedName>
</protein>
<proteinExistence type="predicted"/>
<evidence type="ECO:0000313" key="1">
    <source>
        <dbReference type="EMBL" id="QPJ99283.1"/>
    </source>
</evidence>
<name>A0A7T0DTV5_9ENTR</name>
<accession>A0A7T0DTV5</accession>
<sequence>MKIITQCDIQSVFMTKEACVITGKFGEEHQFKSDEVSWAHSIKPGMTYTKYEDGHQTLTVNEE</sequence>
<dbReference type="AlphaFoldDB" id="A0A7T0DTV5"/>